<keyword evidence="2" id="KW-1185">Reference proteome</keyword>
<organism evidence="1 2">
    <name type="scientific">Streptomyces platensis</name>
    <dbReference type="NCBI Taxonomy" id="58346"/>
    <lineage>
        <taxon>Bacteria</taxon>
        <taxon>Bacillati</taxon>
        <taxon>Actinomycetota</taxon>
        <taxon>Actinomycetes</taxon>
        <taxon>Kitasatosporales</taxon>
        <taxon>Streptomycetaceae</taxon>
        <taxon>Streptomyces</taxon>
    </lineage>
</organism>
<dbReference type="EMBL" id="MIGA01000002">
    <property type="protein sequence ID" value="OSY48068.1"/>
    <property type="molecule type" value="Genomic_DNA"/>
</dbReference>
<evidence type="ECO:0000313" key="2">
    <source>
        <dbReference type="Proteomes" id="UP000194225"/>
    </source>
</evidence>
<comment type="caution">
    <text evidence="1">The sequence shown here is derived from an EMBL/GenBank/DDBJ whole genome shotgun (WGS) entry which is preliminary data.</text>
</comment>
<sequence length="33" mass="3431">MFGESGPDLSVRGAWGMGKAPAHKLLLAEVAAY</sequence>
<evidence type="ECO:0000313" key="1">
    <source>
        <dbReference type="EMBL" id="OSY48068.1"/>
    </source>
</evidence>
<protein>
    <submittedName>
        <fullName evidence="1">Uncharacterized protein</fullName>
    </submittedName>
</protein>
<proteinExistence type="predicted"/>
<name>A0ABX3Y4X7_STRPT</name>
<dbReference type="Proteomes" id="UP000194225">
    <property type="component" value="Unassembled WGS sequence"/>
</dbReference>
<accession>A0ABX3Y4X7</accession>
<gene>
    <name evidence="1" type="ORF">BG653_00702</name>
</gene>
<reference evidence="1 2" key="1">
    <citation type="submission" date="2016-09" db="EMBL/GenBank/DDBJ databases">
        <title>Streptomyces platensis DSM40041, a candidate organism with high potential of specific P450 cytochromes.</title>
        <authorList>
            <person name="Grumaz C."/>
            <person name="Vainshtein Y."/>
            <person name="Kirstahler P."/>
            <person name="Sohn K."/>
        </authorList>
    </citation>
    <scope>NUCLEOTIDE SEQUENCE [LARGE SCALE GENOMIC DNA]</scope>
    <source>
        <strain evidence="1 2">DSM 40041</strain>
    </source>
</reference>